<feature type="binding site" evidence="3">
    <location>
        <position position="126"/>
    </location>
    <ligand>
        <name>Zn(2+)</name>
        <dbReference type="ChEBI" id="CHEBI:29105"/>
        <label>2</label>
    </ligand>
</feature>
<accession>A0A1M4V8P3</accession>
<evidence type="ECO:0000256" key="1">
    <source>
        <dbReference type="ARBA" id="ARBA00006153"/>
    </source>
</evidence>
<name>A0A1M4V8P3_9FIRM</name>
<feature type="binding site" evidence="3">
    <location>
        <position position="80"/>
    </location>
    <ligand>
        <name>Zn(2+)</name>
        <dbReference type="ChEBI" id="CHEBI:29105"/>
        <label>1</label>
    </ligand>
</feature>
<evidence type="ECO:0000313" key="6">
    <source>
        <dbReference type="EMBL" id="SHE65366.1"/>
    </source>
</evidence>
<dbReference type="Pfam" id="PF07687">
    <property type="entry name" value="M20_dimer"/>
    <property type="match status" value="1"/>
</dbReference>
<dbReference type="InterPro" id="IPR002933">
    <property type="entry name" value="Peptidase_M20"/>
</dbReference>
<keyword evidence="3" id="KW-0479">Metal-binding</keyword>
<dbReference type="Proteomes" id="UP000184404">
    <property type="component" value="Unassembled WGS sequence"/>
</dbReference>
<evidence type="ECO:0000256" key="4">
    <source>
        <dbReference type="PIRSR" id="PIRSR001235-2"/>
    </source>
</evidence>
<keyword evidence="2 6" id="KW-0378">Hydrolase</keyword>
<feature type="binding site" evidence="3">
    <location>
        <position position="383"/>
    </location>
    <ligand>
        <name>Zn(2+)</name>
        <dbReference type="ChEBI" id="CHEBI:29105"/>
        <label>2</label>
    </ligand>
</feature>
<dbReference type="GO" id="GO:0046872">
    <property type="term" value="F:metal ion binding"/>
    <property type="evidence" value="ECO:0007669"/>
    <property type="project" value="UniProtKB-KW"/>
</dbReference>
<dbReference type="EMBL" id="FQUG01000003">
    <property type="protein sequence ID" value="SHE65366.1"/>
    <property type="molecule type" value="Genomic_DNA"/>
</dbReference>
<feature type="binding site" evidence="4">
    <location>
        <position position="289"/>
    </location>
    <ligand>
        <name>allantoate</name>
        <dbReference type="ChEBI" id="CHEBI:17536"/>
    </ligand>
</feature>
<dbReference type="InterPro" id="IPR010158">
    <property type="entry name" value="Amidase_Cbmase"/>
</dbReference>
<reference evidence="6 7" key="1">
    <citation type="submission" date="2016-11" db="EMBL/GenBank/DDBJ databases">
        <authorList>
            <person name="Jaros S."/>
            <person name="Januszkiewicz K."/>
            <person name="Wedrychowicz H."/>
        </authorList>
    </citation>
    <scope>NUCLEOTIDE SEQUENCE [LARGE SCALE GENOMIC DNA]</scope>
    <source>
        <strain evidence="6 7">DSM 10502</strain>
    </source>
</reference>
<comment type="similarity">
    <text evidence="1">Belongs to the peptidase M20 family.</text>
</comment>
<feature type="domain" description="Peptidase M20 dimerisation" evidence="5">
    <location>
        <begin position="217"/>
        <end position="307"/>
    </location>
</feature>
<dbReference type="InterPro" id="IPR011650">
    <property type="entry name" value="Peptidase_M20_dimer"/>
</dbReference>
<keyword evidence="7" id="KW-1185">Reference proteome</keyword>
<dbReference type="GO" id="GO:0016813">
    <property type="term" value="F:hydrolase activity, acting on carbon-nitrogen (but not peptide) bonds, in linear amidines"/>
    <property type="evidence" value="ECO:0007669"/>
    <property type="project" value="InterPro"/>
</dbReference>
<keyword evidence="3" id="KW-0862">Zinc</keyword>
<dbReference type="PANTHER" id="PTHR32494:SF5">
    <property type="entry name" value="ALLANTOATE AMIDOHYDROLASE"/>
    <property type="match status" value="1"/>
</dbReference>
<comment type="cofactor">
    <cofactor evidence="3">
        <name>Zn(2+)</name>
        <dbReference type="ChEBI" id="CHEBI:29105"/>
    </cofactor>
    <text evidence="3">Binds 2 Zn(2+) ions per subunit.</text>
</comment>
<dbReference type="Pfam" id="PF01546">
    <property type="entry name" value="Peptidase_M20"/>
    <property type="match status" value="1"/>
</dbReference>
<dbReference type="InterPro" id="IPR036264">
    <property type="entry name" value="Bact_exopeptidase_dim_dom"/>
</dbReference>
<gene>
    <name evidence="6" type="ORF">SAMN02745190_00923</name>
</gene>
<proteinExistence type="inferred from homology"/>
<protein>
    <submittedName>
        <fullName evidence="6">N-carbamoyl-L-amino-acid hydrolase</fullName>
    </submittedName>
</protein>
<evidence type="ECO:0000259" key="5">
    <source>
        <dbReference type="Pfam" id="PF07687"/>
    </source>
</evidence>
<dbReference type="SUPFAM" id="SSF53187">
    <property type="entry name" value="Zn-dependent exopeptidases"/>
    <property type="match status" value="1"/>
</dbReference>
<dbReference type="CDD" id="cd03884">
    <property type="entry name" value="M20_bAS"/>
    <property type="match status" value="1"/>
</dbReference>
<dbReference type="AlphaFoldDB" id="A0A1M4V8P3"/>
<dbReference type="OrthoDB" id="9808195at2"/>
<feature type="binding site" evidence="4">
    <location>
        <position position="276"/>
    </location>
    <ligand>
        <name>allantoate</name>
        <dbReference type="ChEBI" id="CHEBI:17536"/>
    </ligand>
</feature>
<dbReference type="SUPFAM" id="SSF55031">
    <property type="entry name" value="Bacterial exopeptidase dimerisation domain"/>
    <property type="match status" value="1"/>
</dbReference>
<sequence length="415" mass="45567">MISKERLAKHFSEMEKISTPNEKPGIFRLAFSDSDWQGREYLMSLMKDAGLSIRIDAFGNVIARREGRNPSLPAIMFGSHGDSVPAGGNYDGVLGVLASIEVMKSLDEENFQNEHPLEAVIFMCEESSRFGMAELGSRVMRGELSTDDLHSLKGKDGKSLYEVLKSRNLSPDNISEAVYNEPLKAFLEVHIEQGKVLEYEKTQIGVVTGIAAPTRLRVFLHGKADHSGATPMGMRSDALCASAEITLLVEKLASEQQNPPAVGTVGILNITPGVMNVIPGEAEMGIDIRSIDKDAKAKIVETLKKGIDIVCKKRDIEYEIKVISDETPVPLSAPMVDYLSSICEDEEVSYKRMPSGAGHDTMFWAPYAPAGMLFIPCKDGISHNAAEHAEMDDIFCVTKLLEKAVKKLSQENFKI</sequence>
<dbReference type="Gene3D" id="3.40.630.10">
    <property type="entry name" value="Zn peptidases"/>
    <property type="match status" value="1"/>
</dbReference>
<evidence type="ECO:0000256" key="3">
    <source>
        <dbReference type="PIRSR" id="PIRSR001235-1"/>
    </source>
</evidence>
<feature type="binding site" evidence="4">
    <location>
        <position position="215"/>
    </location>
    <ligand>
        <name>allantoate</name>
        <dbReference type="ChEBI" id="CHEBI:17536"/>
    </ligand>
</feature>
<dbReference type="NCBIfam" id="TIGR01879">
    <property type="entry name" value="hydantase"/>
    <property type="match status" value="1"/>
</dbReference>
<dbReference type="PANTHER" id="PTHR32494">
    <property type="entry name" value="ALLANTOATE DEIMINASE-RELATED"/>
    <property type="match status" value="1"/>
</dbReference>
<dbReference type="PIRSF" id="PIRSF001235">
    <property type="entry name" value="Amidase_carbamoylase"/>
    <property type="match status" value="1"/>
</dbReference>
<dbReference type="Gene3D" id="3.30.70.360">
    <property type="match status" value="1"/>
</dbReference>
<evidence type="ECO:0000313" key="7">
    <source>
        <dbReference type="Proteomes" id="UP000184404"/>
    </source>
</evidence>
<evidence type="ECO:0000256" key="2">
    <source>
        <dbReference type="ARBA" id="ARBA00022801"/>
    </source>
</evidence>
<feature type="binding site" evidence="3">
    <location>
        <position position="91"/>
    </location>
    <ligand>
        <name>Zn(2+)</name>
        <dbReference type="ChEBI" id="CHEBI:29105"/>
        <label>2</label>
    </ligand>
</feature>
<dbReference type="RefSeq" id="WP_072934999.1">
    <property type="nucleotide sequence ID" value="NZ_FQUG01000003.1"/>
</dbReference>
<dbReference type="NCBIfam" id="NF006771">
    <property type="entry name" value="PRK09290.1-5"/>
    <property type="match status" value="1"/>
</dbReference>
<dbReference type="STRING" id="1123243.SAMN02745190_00923"/>
<organism evidence="6 7">
    <name type="scientific">Schwartzia succinivorans DSM 10502</name>
    <dbReference type="NCBI Taxonomy" id="1123243"/>
    <lineage>
        <taxon>Bacteria</taxon>
        <taxon>Bacillati</taxon>
        <taxon>Bacillota</taxon>
        <taxon>Negativicutes</taxon>
        <taxon>Selenomonadales</taxon>
        <taxon>Selenomonadaceae</taxon>
        <taxon>Schwartzia</taxon>
    </lineage>
</organism>
<feature type="binding site" evidence="3">
    <location>
        <position position="91"/>
    </location>
    <ligand>
        <name>Zn(2+)</name>
        <dbReference type="ChEBI" id="CHEBI:29105"/>
        <label>1</label>
    </ligand>
</feature>
<feature type="binding site" evidence="3">
    <location>
        <position position="190"/>
    </location>
    <ligand>
        <name>Zn(2+)</name>
        <dbReference type="ChEBI" id="CHEBI:29105"/>
        <label>1</label>
    </ligand>
</feature>